<evidence type="ECO:0008006" key="3">
    <source>
        <dbReference type="Google" id="ProtNLM"/>
    </source>
</evidence>
<evidence type="ECO:0000313" key="1">
    <source>
        <dbReference type="EMBL" id="RST92723.1"/>
    </source>
</evidence>
<name>A0A429ZG78_9ENTE</name>
<sequence length="287" mass="34126">MDYLQKENRIMKELEKILYNYLPDEDVKQILKSKRQFISLDLVDEPTNLYSSKVGGYGYLPKSFPYPTNKNNQPLSLLAQLNFDELPKLESFPKTGILAFYVDYIDANSYIGLNFDNVTEQSGYKVLYFSKIDEEHHTVEEQKKLFISYFDKFIWQVVFEERKLRGFLSETIPILDIVEFEQFMGESYYDFIEGRFLDEDKQDEFEELIFENNIENTCIGGYPFFTQSDPRGYDQKLQEEYNTLLFQLNSYNDIVMWGDTGVGNFFINDEKLKNKDFSDVLYNWDCY</sequence>
<dbReference type="InterPro" id="IPR015315">
    <property type="entry name" value="DUF1963"/>
</dbReference>
<accession>A0A429ZG78</accession>
<dbReference type="EMBL" id="NGJT01000015">
    <property type="protein sequence ID" value="RST92723.1"/>
    <property type="molecule type" value="Genomic_DNA"/>
</dbReference>
<gene>
    <name evidence="1" type="ORF">CBF36_08480</name>
</gene>
<dbReference type="Pfam" id="PF09234">
    <property type="entry name" value="DUF1963"/>
    <property type="match status" value="1"/>
</dbReference>
<dbReference type="PANTHER" id="PTHR36436:SF6">
    <property type="entry name" value="SLL5081 PROTEIN"/>
    <property type="match status" value="1"/>
</dbReference>
<protein>
    <recommendedName>
        <fullName evidence="3">Cytoplasmic protein</fullName>
    </recommendedName>
</protein>
<dbReference type="OrthoDB" id="57088at2"/>
<organism evidence="1 2">
    <name type="scientific">Vagococcus bubulae</name>
    <dbReference type="NCBI Taxonomy" id="1977868"/>
    <lineage>
        <taxon>Bacteria</taxon>
        <taxon>Bacillati</taxon>
        <taxon>Bacillota</taxon>
        <taxon>Bacilli</taxon>
        <taxon>Lactobacillales</taxon>
        <taxon>Enterococcaceae</taxon>
        <taxon>Vagococcus</taxon>
    </lineage>
</organism>
<keyword evidence="2" id="KW-1185">Reference proteome</keyword>
<comment type="caution">
    <text evidence="1">The sequence shown here is derived from an EMBL/GenBank/DDBJ whole genome shotgun (WGS) entry which is preliminary data.</text>
</comment>
<dbReference type="Proteomes" id="UP000288490">
    <property type="component" value="Unassembled WGS sequence"/>
</dbReference>
<reference evidence="1 2" key="1">
    <citation type="submission" date="2017-05" db="EMBL/GenBank/DDBJ databases">
        <title>Vagococcus spp. assemblies.</title>
        <authorList>
            <person name="Gulvik C.A."/>
        </authorList>
    </citation>
    <scope>NUCLEOTIDE SEQUENCE [LARGE SCALE GENOMIC DNA]</scope>
    <source>
        <strain evidence="1 2">SS1994</strain>
    </source>
</reference>
<dbReference type="Gene3D" id="2.30.320.10">
    <property type="entry name" value="YwqG-like"/>
    <property type="match status" value="1"/>
</dbReference>
<evidence type="ECO:0000313" key="2">
    <source>
        <dbReference type="Proteomes" id="UP000288490"/>
    </source>
</evidence>
<dbReference type="SUPFAM" id="SSF103032">
    <property type="entry name" value="Hypothetical protein YwqG"/>
    <property type="match status" value="1"/>
</dbReference>
<dbReference type="AlphaFoldDB" id="A0A429ZG78"/>
<dbReference type="InterPro" id="IPR035948">
    <property type="entry name" value="YwqG-like_sf"/>
</dbReference>
<proteinExistence type="predicted"/>
<dbReference type="PANTHER" id="PTHR36436">
    <property type="entry name" value="SLL5081 PROTEIN"/>
    <property type="match status" value="1"/>
</dbReference>